<dbReference type="PRINTS" id="PR00724">
    <property type="entry name" value="CRBOXYPTASEC"/>
</dbReference>
<evidence type="ECO:0000256" key="1">
    <source>
        <dbReference type="ARBA" id="ARBA00009431"/>
    </source>
</evidence>
<sequence>MIANFLTPVRTIATSVFFTHFFGPKTKFLCHWQQVSQKQADRINSLPGLTFDIKFEQYSGYLQAQKAIICIIDSNVLYLESPRGAGFSYQDLKINADTGYSDNKTLTDNYLALTDFFSAYPEYQNRPFYVASESYGGIYVLA</sequence>
<proteinExistence type="inferred from homology"/>
<accession>A0A915EPR1</accession>
<dbReference type="SUPFAM" id="SSF53474">
    <property type="entry name" value="alpha/beta-Hydrolases"/>
    <property type="match status" value="1"/>
</dbReference>
<keyword evidence="2" id="KW-0121">Carboxypeptidase</keyword>
<dbReference type="GO" id="GO:0004185">
    <property type="term" value="F:serine-type carboxypeptidase activity"/>
    <property type="evidence" value="ECO:0007669"/>
    <property type="project" value="UniProtKB-UniRule"/>
</dbReference>
<protein>
    <recommendedName>
        <fullName evidence="2">Carboxypeptidase</fullName>
        <ecNumber evidence="2">3.4.16.-</ecNumber>
    </recommendedName>
</protein>
<dbReference type="Pfam" id="PF00450">
    <property type="entry name" value="Peptidase_S10"/>
    <property type="match status" value="1"/>
</dbReference>
<organism evidence="3 4">
    <name type="scientific">Ditylenchus dipsaci</name>
    <dbReference type="NCBI Taxonomy" id="166011"/>
    <lineage>
        <taxon>Eukaryota</taxon>
        <taxon>Metazoa</taxon>
        <taxon>Ecdysozoa</taxon>
        <taxon>Nematoda</taxon>
        <taxon>Chromadorea</taxon>
        <taxon>Rhabditida</taxon>
        <taxon>Tylenchina</taxon>
        <taxon>Tylenchomorpha</taxon>
        <taxon>Sphaerularioidea</taxon>
        <taxon>Anguinidae</taxon>
        <taxon>Anguininae</taxon>
        <taxon>Ditylenchus</taxon>
    </lineage>
</organism>
<dbReference type="InterPro" id="IPR018202">
    <property type="entry name" value="Ser_caboxypep_ser_AS"/>
</dbReference>
<dbReference type="PANTHER" id="PTHR11802">
    <property type="entry name" value="SERINE PROTEASE FAMILY S10 SERINE CARBOXYPEPTIDASE"/>
    <property type="match status" value="1"/>
</dbReference>
<keyword evidence="2" id="KW-0645">Protease</keyword>
<dbReference type="WBParaSite" id="jg7632">
    <property type="protein sequence ID" value="jg7632"/>
    <property type="gene ID" value="jg7632"/>
</dbReference>
<keyword evidence="3" id="KW-1185">Reference proteome</keyword>
<reference evidence="4" key="1">
    <citation type="submission" date="2022-11" db="UniProtKB">
        <authorList>
            <consortium name="WormBaseParasite"/>
        </authorList>
    </citation>
    <scope>IDENTIFICATION</scope>
</reference>
<name>A0A915EPR1_9BILA</name>
<dbReference type="AlphaFoldDB" id="A0A915EPR1"/>
<dbReference type="EC" id="3.4.16.-" evidence="2"/>
<dbReference type="PANTHER" id="PTHR11802:SF201">
    <property type="entry name" value="CARBOXYPEPTIDASE"/>
    <property type="match status" value="1"/>
</dbReference>
<evidence type="ECO:0000313" key="4">
    <source>
        <dbReference type="WBParaSite" id="jg7632"/>
    </source>
</evidence>
<evidence type="ECO:0000313" key="3">
    <source>
        <dbReference type="Proteomes" id="UP000887574"/>
    </source>
</evidence>
<dbReference type="GO" id="GO:0006508">
    <property type="term" value="P:proteolysis"/>
    <property type="evidence" value="ECO:0007669"/>
    <property type="project" value="UniProtKB-KW"/>
</dbReference>
<evidence type="ECO:0000256" key="2">
    <source>
        <dbReference type="RuleBase" id="RU361156"/>
    </source>
</evidence>
<dbReference type="Proteomes" id="UP000887574">
    <property type="component" value="Unplaced"/>
</dbReference>
<dbReference type="InterPro" id="IPR001563">
    <property type="entry name" value="Peptidase_S10"/>
</dbReference>
<dbReference type="Gene3D" id="3.40.50.1820">
    <property type="entry name" value="alpha/beta hydrolase"/>
    <property type="match status" value="1"/>
</dbReference>
<comment type="similarity">
    <text evidence="1 2">Belongs to the peptidase S10 family.</text>
</comment>
<keyword evidence="2" id="KW-0378">Hydrolase</keyword>
<dbReference type="InterPro" id="IPR029058">
    <property type="entry name" value="AB_hydrolase_fold"/>
</dbReference>
<dbReference type="PROSITE" id="PS00131">
    <property type="entry name" value="CARBOXYPEPT_SER_SER"/>
    <property type="match status" value="1"/>
</dbReference>